<dbReference type="InterPro" id="IPR049049">
    <property type="entry name" value="Beta-AFase-like_GH127_C"/>
</dbReference>
<dbReference type="OrthoDB" id="9757939at2"/>
<proteinExistence type="predicted"/>
<name>A0A327Z028_9ACTN</name>
<dbReference type="InterPro" id="IPR008928">
    <property type="entry name" value="6-hairpin_glycosidase_sf"/>
</dbReference>
<dbReference type="PANTHER" id="PTHR43465">
    <property type="entry name" value="DUF1680 DOMAIN PROTEIN (AFU_ORTHOLOGUE AFUA_1G08910)"/>
    <property type="match status" value="1"/>
</dbReference>
<dbReference type="Pfam" id="PF20737">
    <property type="entry name" value="Glyco_hydro127C"/>
    <property type="match status" value="1"/>
</dbReference>
<organism evidence="4 5">
    <name type="scientific">Actinoplanes lutulentus</name>
    <dbReference type="NCBI Taxonomy" id="1287878"/>
    <lineage>
        <taxon>Bacteria</taxon>
        <taxon>Bacillati</taxon>
        <taxon>Actinomycetota</taxon>
        <taxon>Actinomycetes</taxon>
        <taxon>Micromonosporales</taxon>
        <taxon>Micromonosporaceae</taxon>
        <taxon>Actinoplanes</taxon>
    </lineage>
</organism>
<dbReference type="InterPro" id="IPR049046">
    <property type="entry name" value="Beta-AFase-like_GH127_middle"/>
</dbReference>
<evidence type="ECO:0008006" key="6">
    <source>
        <dbReference type="Google" id="ProtNLM"/>
    </source>
</evidence>
<evidence type="ECO:0000313" key="4">
    <source>
        <dbReference type="EMBL" id="RAK27470.1"/>
    </source>
</evidence>
<dbReference type="Pfam" id="PF20736">
    <property type="entry name" value="Glyco_hydro127M"/>
    <property type="match status" value="1"/>
</dbReference>
<protein>
    <recommendedName>
        <fullName evidence="6">Glycoside hydrolase family 127 protein</fullName>
    </recommendedName>
</protein>
<feature type="domain" description="Non-reducing end beta-L-arabinofuranosidase-like GH127 middle" evidence="2">
    <location>
        <begin position="415"/>
        <end position="498"/>
    </location>
</feature>
<dbReference type="SUPFAM" id="SSF48208">
    <property type="entry name" value="Six-hairpin glycosidases"/>
    <property type="match status" value="1"/>
</dbReference>
<evidence type="ECO:0000259" key="3">
    <source>
        <dbReference type="Pfam" id="PF20737"/>
    </source>
</evidence>
<feature type="domain" description="Non-reducing end beta-L-arabinofuranosidase-like GH127 catalytic" evidence="1">
    <location>
        <begin position="19"/>
        <end position="404"/>
    </location>
</feature>
<dbReference type="GO" id="GO:0005975">
    <property type="term" value="P:carbohydrate metabolic process"/>
    <property type="evidence" value="ECO:0007669"/>
    <property type="project" value="InterPro"/>
</dbReference>
<accession>A0A327Z028</accession>
<evidence type="ECO:0000313" key="5">
    <source>
        <dbReference type="Proteomes" id="UP000249341"/>
    </source>
</evidence>
<feature type="domain" description="Non-reducing end beta-L-arabinofuranosidase-like GH127 C-terminal" evidence="3">
    <location>
        <begin position="501"/>
        <end position="609"/>
    </location>
</feature>
<dbReference type="AlphaFoldDB" id="A0A327Z028"/>
<sequence>MTNPVSPSHGKLRPLGLSEVTLKPGFWQRRQDVNSSATLSHIEYWLEEAGWLPNFDGAVRNGREFADSEIYKFLEAMAWQLGNGPDPELEERFQKIVARVASAQEPDGYLNTNFGRPGQQPRYSDLEWGHELYCYGHLIQAAVARARTAGHDQLVDVAIRAADHVCDVFGPDGRTAVCGHAEIEPALVELYRVTGNRRYLDQAKLFVDRRGHQVLQDIEFGRAYFQDDVPIREAQVLRGHAVRAAYLAAGAVDVAVETGDTALLDAVARQWRNTVARRTYLTGGFGSRHQDEAFGDDFVLPPDRAYSETCAGIGSVMLAWRLLLAQGDPAYADLIERTLFNVIATSPSDDGTRFFYTNTLHQRVLGTEPPADQVVPRAASTLRAPWFSVSCCPTNLARTFAALSAYIATVSDEGLQIHQYAAASVRTGGIALEIDTDYPSDGRVTIRITDSPADPWTLTLRIPHWATEATLDGEPVRPGLAHLHRRFTPGDTVTLDLAVRPRLTAPDARIDAVRGCVAVERGPVVFCLESVDLPSGLGPDTLRLDAEAALTDRDGGVGITCRVVGEEDTAWPYSPGPAARPAGDPIAVTLRPYHNWASRGPSTMRVWLPLAG</sequence>
<reference evidence="4 5" key="1">
    <citation type="submission" date="2018-06" db="EMBL/GenBank/DDBJ databases">
        <title>Genomic Encyclopedia of Type Strains, Phase III (KMG-III): the genomes of soil and plant-associated and newly described type strains.</title>
        <authorList>
            <person name="Whitman W."/>
        </authorList>
    </citation>
    <scope>NUCLEOTIDE SEQUENCE [LARGE SCALE GENOMIC DNA]</scope>
    <source>
        <strain evidence="4 5">CGMCC 4.7090</strain>
    </source>
</reference>
<evidence type="ECO:0000259" key="1">
    <source>
        <dbReference type="Pfam" id="PF07944"/>
    </source>
</evidence>
<comment type="caution">
    <text evidence="4">The sequence shown here is derived from an EMBL/GenBank/DDBJ whole genome shotgun (WGS) entry which is preliminary data.</text>
</comment>
<dbReference type="PANTHER" id="PTHR43465:SF2">
    <property type="entry name" value="DUF1680 DOMAIN PROTEIN (AFU_ORTHOLOGUE AFUA_1G08910)"/>
    <property type="match status" value="1"/>
</dbReference>
<gene>
    <name evidence="4" type="ORF">B0I29_123104</name>
</gene>
<keyword evidence="5" id="KW-1185">Reference proteome</keyword>
<dbReference type="Proteomes" id="UP000249341">
    <property type="component" value="Unassembled WGS sequence"/>
</dbReference>
<dbReference type="Pfam" id="PF07944">
    <property type="entry name" value="Beta-AFase-like_GH127_cat"/>
    <property type="match status" value="1"/>
</dbReference>
<dbReference type="RefSeq" id="WP_111653998.1">
    <property type="nucleotide sequence ID" value="NZ_JACHWI010000003.1"/>
</dbReference>
<evidence type="ECO:0000259" key="2">
    <source>
        <dbReference type="Pfam" id="PF20736"/>
    </source>
</evidence>
<dbReference type="EMBL" id="QLMJ01000023">
    <property type="protein sequence ID" value="RAK27470.1"/>
    <property type="molecule type" value="Genomic_DNA"/>
</dbReference>
<dbReference type="InterPro" id="IPR012878">
    <property type="entry name" value="Beta-AFase-like_GH127_cat"/>
</dbReference>
<dbReference type="InterPro" id="IPR049174">
    <property type="entry name" value="Beta-AFase-like"/>
</dbReference>